<accession>A0AAV6LDU2</accession>
<organism evidence="3 4">
    <name type="scientific">Rhododendron griersonianum</name>
    <dbReference type="NCBI Taxonomy" id="479676"/>
    <lineage>
        <taxon>Eukaryota</taxon>
        <taxon>Viridiplantae</taxon>
        <taxon>Streptophyta</taxon>
        <taxon>Embryophyta</taxon>
        <taxon>Tracheophyta</taxon>
        <taxon>Spermatophyta</taxon>
        <taxon>Magnoliopsida</taxon>
        <taxon>eudicotyledons</taxon>
        <taxon>Gunneridae</taxon>
        <taxon>Pentapetalae</taxon>
        <taxon>asterids</taxon>
        <taxon>Ericales</taxon>
        <taxon>Ericaceae</taxon>
        <taxon>Ericoideae</taxon>
        <taxon>Rhodoreae</taxon>
        <taxon>Rhododendron</taxon>
    </lineage>
</organism>
<dbReference type="AlphaFoldDB" id="A0AAV6LDU2"/>
<proteinExistence type="predicted"/>
<gene>
    <name evidence="2" type="ORF">RHGRI_005571</name>
    <name evidence="3" type="ORF">RHGRI_005572</name>
</gene>
<evidence type="ECO:0000313" key="2">
    <source>
        <dbReference type="EMBL" id="KAG5562879.1"/>
    </source>
</evidence>
<dbReference type="EMBL" id="JACTNZ010000002">
    <property type="protein sequence ID" value="KAG5562880.1"/>
    <property type="molecule type" value="Genomic_DNA"/>
</dbReference>
<protein>
    <submittedName>
        <fullName evidence="3">Uncharacterized protein</fullName>
    </submittedName>
</protein>
<dbReference type="Proteomes" id="UP000823749">
    <property type="component" value="Chromosome 2"/>
</dbReference>
<evidence type="ECO:0000256" key="1">
    <source>
        <dbReference type="SAM" id="MobiDB-lite"/>
    </source>
</evidence>
<evidence type="ECO:0000313" key="3">
    <source>
        <dbReference type="EMBL" id="KAG5562880.1"/>
    </source>
</evidence>
<comment type="caution">
    <text evidence="3">The sequence shown here is derived from an EMBL/GenBank/DDBJ whole genome shotgun (WGS) entry which is preliminary data.</text>
</comment>
<name>A0AAV6LDU2_9ERIC</name>
<reference evidence="3" key="1">
    <citation type="submission" date="2020-08" db="EMBL/GenBank/DDBJ databases">
        <title>Plant Genome Project.</title>
        <authorList>
            <person name="Zhang R.-G."/>
        </authorList>
    </citation>
    <scope>NUCLEOTIDE SEQUENCE</scope>
    <source>
        <strain evidence="3">WSP0</strain>
        <tissue evidence="3">Leaf</tissue>
    </source>
</reference>
<evidence type="ECO:0000313" key="4">
    <source>
        <dbReference type="Proteomes" id="UP000823749"/>
    </source>
</evidence>
<sequence length="130" mass="14722">MDCHIVAAPETEVVPFLEELLVQEQSFTMSNDPNELTVEEFVALWEEQETVETWLSAELLAPSDQESDGFLSPNSMFQATTEPSPIFSFSNEFFWGQQKNYMSQLDPEPYGGSKTSHDGKRTSSFNTVVR</sequence>
<keyword evidence="4" id="KW-1185">Reference proteome</keyword>
<feature type="region of interest" description="Disordered" evidence="1">
    <location>
        <begin position="105"/>
        <end position="130"/>
    </location>
</feature>
<dbReference type="EMBL" id="JACTNZ010000002">
    <property type="protein sequence ID" value="KAG5562879.1"/>
    <property type="molecule type" value="Genomic_DNA"/>
</dbReference>